<dbReference type="InterPro" id="IPR051782">
    <property type="entry name" value="ABC_Transporter_VariousFunc"/>
</dbReference>
<dbReference type="AlphaFoldDB" id="A0A1A9I1X1"/>
<dbReference type="GO" id="GO:0005524">
    <property type="term" value="F:ATP binding"/>
    <property type="evidence" value="ECO:0007669"/>
    <property type="project" value="UniProtKB-KW"/>
</dbReference>
<evidence type="ECO:0000256" key="2">
    <source>
        <dbReference type="ARBA" id="ARBA00022741"/>
    </source>
</evidence>
<dbReference type="PROSITE" id="PS50893">
    <property type="entry name" value="ABC_TRANSPORTER_2"/>
    <property type="match status" value="1"/>
</dbReference>
<gene>
    <name evidence="5" type="ORF">A8C56_12125</name>
</gene>
<name>A0A1A9I1X1_9BACT</name>
<evidence type="ECO:0000256" key="3">
    <source>
        <dbReference type="ARBA" id="ARBA00022840"/>
    </source>
</evidence>
<keyword evidence="1" id="KW-0813">Transport</keyword>
<dbReference type="RefSeq" id="WP_067756300.1">
    <property type="nucleotide sequence ID" value="NZ_CP015772.1"/>
</dbReference>
<dbReference type="EMBL" id="CP015772">
    <property type="protein sequence ID" value="ANH81626.1"/>
    <property type="molecule type" value="Genomic_DNA"/>
</dbReference>
<evidence type="ECO:0000313" key="6">
    <source>
        <dbReference type="Proteomes" id="UP000077667"/>
    </source>
</evidence>
<evidence type="ECO:0000313" key="5">
    <source>
        <dbReference type="EMBL" id="ANH81626.1"/>
    </source>
</evidence>
<protein>
    <submittedName>
        <fullName evidence="5">ABC transporter</fullName>
    </submittedName>
</protein>
<dbReference type="STRING" id="1176587.A8C56_12125"/>
<dbReference type="Pfam" id="PF00005">
    <property type="entry name" value="ABC_tran"/>
    <property type="match status" value="1"/>
</dbReference>
<organism evidence="5 6">
    <name type="scientific">Niabella ginsenosidivorans</name>
    <dbReference type="NCBI Taxonomy" id="1176587"/>
    <lineage>
        <taxon>Bacteria</taxon>
        <taxon>Pseudomonadati</taxon>
        <taxon>Bacteroidota</taxon>
        <taxon>Chitinophagia</taxon>
        <taxon>Chitinophagales</taxon>
        <taxon>Chitinophagaceae</taxon>
        <taxon>Niabella</taxon>
    </lineage>
</organism>
<dbReference type="PANTHER" id="PTHR42939:SF1">
    <property type="entry name" value="ABC TRANSPORTER ATP-BINDING PROTEIN ALBC-RELATED"/>
    <property type="match status" value="1"/>
</dbReference>
<dbReference type="Gene3D" id="3.40.50.300">
    <property type="entry name" value="P-loop containing nucleotide triphosphate hydrolases"/>
    <property type="match status" value="1"/>
</dbReference>
<keyword evidence="2" id="KW-0547">Nucleotide-binding</keyword>
<dbReference type="InterPro" id="IPR003439">
    <property type="entry name" value="ABC_transporter-like_ATP-bd"/>
</dbReference>
<feature type="domain" description="ABC transporter" evidence="4">
    <location>
        <begin position="2"/>
        <end position="204"/>
    </location>
</feature>
<dbReference type="PANTHER" id="PTHR42939">
    <property type="entry name" value="ABC TRANSPORTER ATP-BINDING PROTEIN ALBC-RELATED"/>
    <property type="match status" value="1"/>
</dbReference>
<accession>A0A1A9I1X1</accession>
<evidence type="ECO:0000259" key="4">
    <source>
        <dbReference type="PROSITE" id="PS50893"/>
    </source>
</evidence>
<reference evidence="5 6" key="1">
    <citation type="submission" date="2016-05" db="EMBL/GenBank/DDBJ databases">
        <title>Niabella ginsenosidivorans BS26 whole genome sequencing.</title>
        <authorList>
            <person name="Im W.T."/>
            <person name="Siddiqi M.Z."/>
        </authorList>
    </citation>
    <scope>NUCLEOTIDE SEQUENCE [LARGE SCALE GENOMIC DNA]</scope>
    <source>
        <strain evidence="5 6">BS26</strain>
    </source>
</reference>
<dbReference type="InterPro" id="IPR027417">
    <property type="entry name" value="P-loop_NTPase"/>
</dbReference>
<dbReference type="SUPFAM" id="SSF52540">
    <property type="entry name" value="P-loop containing nucleoside triphosphate hydrolases"/>
    <property type="match status" value="1"/>
</dbReference>
<dbReference type="Proteomes" id="UP000077667">
    <property type="component" value="Chromosome"/>
</dbReference>
<dbReference type="OrthoDB" id="9801987at2"/>
<keyword evidence="6" id="KW-1185">Reference proteome</keyword>
<keyword evidence="3" id="KW-0067">ATP-binding</keyword>
<proteinExistence type="predicted"/>
<evidence type="ECO:0000256" key="1">
    <source>
        <dbReference type="ARBA" id="ARBA00022448"/>
    </source>
</evidence>
<dbReference type="KEGG" id="nia:A8C56_12125"/>
<sequence length="207" mass="22870">MIAISNLVKKYGQQLILNIPSFQFNKGVYWIKGANGSGKTTLLKILAGLIPFEGSVSVEGVSQKQHPLSYRKLISWAEAEPLYPDFLTGKELLRLYQQIRNASDAEVNGLTRLFPINSYAGNKTATYSAGMLKKLSLTLSFIGGTRLILLDEPFITLDADACKILGAYISARHKENGTTFILSSHQDPRKFLDTCTTLSIQNQTLLP</sequence>
<dbReference type="GO" id="GO:0016887">
    <property type="term" value="F:ATP hydrolysis activity"/>
    <property type="evidence" value="ECO:0007669"/>
    <property type="project" value="InterPro"/>
</dbReference>